<comment type="caution">
    <text evidence="1">The sequence shown here is derived from an EMBL/GenBank/DDBJ whole genome shotgun (WGS) entry which is preliminary data.</text>
</comment>
<protein>
    <submittedName>
        <fullName evidence="1">Uncharacterized protein</fullName>
    </submittedName>
</protein>
<sequence>MDNLIKQIASRPTDAEGRVGLKSFYSDKNFITLQAGIQDRNYHLDLPGLVTDPGLSVAGLDVIWGDFICFAPGGILCNVPSGSAELLPADPSVARIDILTVDPVVQYDADGEIEYSGAVGALAGLTIYETPMMPGTATISAVTTWFFEIVVIVGTPLSSAFAPLGIWIMFGVIPAKIDEPSTLKSTVT</sequence>
<organism evidence="1">
    <name type="scientific">marine sediment metagenome</name>
    <dbReference type="NCBI Taxonomy" id="412755"/>
    <lineage>
        <taxon>unclassified sequences</taxon>
        <taxon>metagenomes</taxon>
        <taxon>ecological metagenomes</taxon>
    </lineage>
</organism>
<proteinExistence type="predicted"/>
<dbReference type="EMBL" id="BARW01000940">
    <property type="protein sequence ID" value="GAI71149.1"/>
    <property type="molecule type" value="Genomic_DNA"/>
</dbReference>
<reference evidence="1" key="1">
    <citation type="journal article" date="2014" name="Front. Microbiol.">
        <title>High frequency of phylogenetically diverse reductive dehalogenase-homologous genes in deep subseafloor sedimentary metagenomes.</title>
        <authorList>
            <person name="Kawai M."/>
            <person name="Futagami T."/>
            <person name="Toyoda A."/>
            <person name="Takaki Y."/>
            <person name="Nishi S."/>
            <person name="Hori S."/>
            <person name="Arai W."/>
            <person name="Tsubouchi T."/>
            <person name="Morono Y."/>
            <person name="Uchiyama I."/>
            <person name="Ito T."/>
            <person name="Fujiyama A."/>
            <person name="Inagaki F."/>
            <person name="Takami H."/>
        </authorList>
    </citation>
    <scope>NUCLEOTIDE SEQUENCE</scope>
    <source>
        <strain evidence="1">Expedition CK06-06</strain>
    </source>
</reference>
<evidence type="ECO:0000313" key="1">
    <source>
        <dbReference type="EMBL" id="GAI71149.1"/>
    </source>
</evidence>
<dbReference type="AlphaFoldDB" id="X1STK4"/>
<gene>
    <name evidence="1" type="ORF">S12H4_03383</name>
</gene>
<accession>X1STK4</accession>
<name>X1STK4_9ZZZZ</name>